<evidence type="ECO:0000313" key="2">
    <source>
        <dbReference type="Proteomes" id="UP001333110"/>
    </source>
</evidence>
<organism evidence="1 2">
    <name type="scientific">Mycteria americana</name>
    <name type="common">Wood stork</name>
    <dbReference type="NCBI Taxonomy" id="33587"/>
    <lineage>
        <taxon>Eukaryota</taxon>
        <taxon>Metazoa</taxon>
        <taxon>Chordata</taxon>
        <taxon>Craniata</taxon>
        <taxon>Vertebrata</taxon>
        <taxon>Euteleostomi</taxon>
        <taxon>Archelosauria</taxon>
        <taxon>Archosauria</taxon>
        <taxon>Dinosauria</taxon>
        <taxon>Saurischia</taxon>
        <taxon>Theropoda</taxon>
        <taxon>Coelurosauria</taxon>
        <taxon>Aves</taxon>
        <taxon>Neognathae</taxon>
        <taxon>Neoaves</taxon>
        <taxon>Aequornithes</taxon>
        <taxon>Ciconiiformes</taxon>
        <taxon>Ciconiidae</taxon>
        <taxon>Mycteria</taxon>
    </lineage>
</organism>
<gene>
    <name evidence="1" type="ORF">QYF61_017508</name>
</gene>
<dbReference type="AlphaFoldDB" id="A0AAN7S8Z8"/>
<name>A0AAN7S8Z8_MYCAM</name>
<accession>A0AAN7S8Z8</accession>
<reference evidence="1 2" key="1">
    <citation type="journal article" date="2023" name="J. Hered.">
        <title>Chromosome-level genome of the wood stork (Mycteria americana) provides insight into avian chromosome evolution.</title>
        <authorList>
            <person name="Flamio R. Jr."/>
            <person name="Ramstad K.M."/>
        </authorList>
    </citation>
    <scope>NUCLEOTIDE SEQUENCE [LARGE SCALE GENOMIC DNA]</scope>
    <source>
        <strain evidence="1">JAX WOST 10</strain>
    </source>
</reference>
<sequence length="117" mass="13492">MWAGWRSQMDPIAALITLGWGEKGKGAAGRRFWDDVGIVTVIVSPSVHLQCGLEEMAFRTRGNGLKLRQGRVRLDIRKFFFTERVFKHWTRLPREAVESPSLEVFKGCWDEVLRDMV</sequence>
<protein>
    <submittedName>
        <fullName evidence="1">Uncharacterized protein</fullName>
    </submittedName>
</protein>
<keyword evidence="2" id="KW-1185">Reference proteome</keyword>
<comment type="caution">
    <text evidence="1">The sequence shown here is derived from an EMBL/GenBank/DDBJ whole genome shotgun (WGS) entry which is preliminary data.</text>
</comment>
<proteinExistence type="predicted"/>
<evidence type="ECO:0000313" key="1">
    <source>
        <dbReference type="EMBL" id="KAK4831377.1"/>
    </source>
</evidence>
<dbReference type="Proteomes" id="UP001333110">
    <property type="component" value="Unassembled WGS sequence"/>
</dbReference>
<dbReference type="EMBL" id="JAUNZN010000001">
    <property type="protein sequence ID" value="KAK4831377.1"/>
    <property type="molecule type" value="Genomic_DNA"/>
</dbReference>